<evidence type="ECO:0000313" key="2">
    <source>
        <dbReference type="EMBL" id="WOB10217.1"/>
    </source>
</evidence>
<dbReference type="Pfam" id="PF12867">
    <property type="entry name" value="DinB_2"/>
    <property type="match status" value="1"/>
</dbReference>
<reference evidence="2 3" key="1">
    <citation type="submission" date="2023-10" db="EMBL/GenBank/DDBJ databases">
        <title>Bacteria for the degradation of biodegradable plastic PBAT(Polybutylene adipate terephthalate).</title>
        <authorList>
            <person name="Weon H.-Y."/>
            <person name="Yeon J."/>
        </authorList>
    </citation>
    <scope>NUCLEOTIDE SEQUENCE [LARGE SCALE GENOMIC DNA]</scope>
    <source>
        <strain evidence="2 3">SBD 7-3</strain>
    </source>
</reference>
<dbReference type="Proteomes" id="UP001303946">
    <property type="component" value="Chromosome"/>
</dbReference>
<accession>A0ABZ0CZ39</accession>
<gene>
    <name evidence="2" type="ORF">RXV79_09155</name>
</gene>
<dbReference type="EMBL" id="CP136336">
    <property type="protein sequence ID" value="WOB10217.1"/>
    <property type="molecule type" value="Genomic_DNA"/>
</dbReference>
<proteinExistence type="predicted"/>
<dbReference type="RefSeq" id="WP_316703124.1">
    <property type="nucleotide sequence ID" value="NZ_CP136336.1"/>
</dbReference>
<dbReference type="InterPro" id="IPR024775">
    <property type="entry name" value="DinB-like"/>
</dbReference>
<evidence type="ECO:0000259" key="1">
    <source>
        <dbReference type="Pfam" id="PF12867"/>
    </source>
</evidence>
<organism evidence="2 3">
    <name type="scientific">Piscinibacter gummiphilus</name>
    <dbReference type="NCBI Taxonomy" id="946333"/>
    <lineage>
        <taxon>Bacteria</taxon>
        <taxon>Pseudomonadati</taxon>
        <taxon>Pseudomonadota</taxon>
        <taxon>Betaproteobacteria</taxon>
        <taxon>Burkholderiales</taxon>
        <taxon>Sphaerotilaceae</taxon>
        <taxon>Piscinibacter</taxon>
    </lineage>
</organism>
<sequence>MDFFSVMNSTSQRRLGLLLRQLDIAWALMSHHLMDLSSKECHWRPAPCGPHVQLTPAGVWVADWPSHEGYSLGPPSIAWTTWHVMFWWSMTMDHSFGPSTLDRAEVAWPGNAEAACAEIRRLHTMWREKVEGLSENDLTSSERTKWPIENRPFADVVAWVNIELTKNAAEIGFARFLYATTNNGAGQPADRVGPN</sequence>
<protein>
    <submittedName>
        <fullName evidence="2">DinB family protein</fullName>
    </submittedName>
</protein>
<name>A0ABZ0CZ39_9BURK</name>
<keyword evidence="3" id="KW-1185">Reference proteome</keyword>
<feature type="domain" description="DinB-like" evidence="1">
    <location>
        <begin position="21"/>
        <end position="171"/>
    </location>
</feature>
<evidence type="ECO:0000313" key="3">
    <source>
        <dbReference type="Proteomes" id="UP001303946"/>
    </source>
</evidence>